<proteinExistence type="predicted"/>
<feature type="domain" description="WCX" evidence="3">
    <location>
        <begin position="243"/>
        <end position="317"/>
    </location>
</feature>
<organism evidence="4 5">
    <name type="scientific">Paramicrobacterium chengjingii</name>
    <dbReference type="NCBI Taxonomy" id="2769067"/>
    <lineage>
        <taxon>Bacteria</taxon>
        <taxon>Bacillati</taxon>
        <taxon>Actinomycetota</taxon>
        <taxon>Actinomycetes</taxon>
        <taxon>Micrococcales</taxon>
        <taxon>Microbacteriaceae</taxon>
        <taxon>Paramicrobacterium</taxon>
    </lineage>
</organism>
<evidence type="ECO:0000259" key="1">
    <source>
        <dbReference type="Pfam" id="PF13280"/>
    </source>
</evidence>
<evidence type="ECO:0000313" key="5">
    <source>
        <dbReference type="Proteomes" id="UP000662814"/>
    </source>
</evidence>
<dbReference type="Proteomes" id="UP000662814">
    <property type="component" value="Chromosome"/>
</dbReference>
<evidence type="ECO:0000259" key="3">
    <source>
        <dbReference type="Pfam" id="PF25583"/>
    </source>
</evidence>
<reference evidence="4 5" key="1">
    <citation type="submission" date="2020-12" db="EMBL/GenBank/DDBJ databases">
        <title>Microbacterium sp. HY060.</title>
        <authorList>
            <person name="Zhou J."/>
        </authorList>
    </citation>
    <scope>NUCLEOTIDE SEQUENCE [LARGE SCALE GENOMIC DNA]</scope>
    <source>
        <strain evidence="4 5">HY60</strain>
    </source>
</reference>
<gene>
    <name evidence="4" type="ORF">HCR76_07785</name>
</gene>
<dbReference type="InterPro" id="IPR057727">
    <property type="entry name" value="WCX_dom"/>
</dbReference>
<dbReference type="Pfam" id="PF25583">
    <property type="entry name" value="WCX"/>
    <property type="match status" value="1"/>
</dbReference>
<dbReference type="Pfam" id="PF13280">
    <property type="entry name" value="WYL"/>
    <property type="match status" value="1"/>
</dbReference>
<accession>A0ABX6YM38</accession>
<protein>
    <submittedName>
        <fullName evidence="4">WYL domain-containing protein</fullName>
    </submittedName>
</protein>
<feature type="domain" description="WYL" evidence="1">
    <location>
        <begin position="151"/>
        <end position="217"/>
    </location>
</feature>
<dbReference type="Pfam" id="PF19187">
    <property type="entry name" value="HTH_PafC"/>
    <property type="match status" value="1"/>
</dbReference>
<dbReference type="InterPro" id="IPR043839">
    <property type="entry name" value="PafC_HTH"/>
</dbReference>
<evidence type="ECO:0000259" key="2">
    <source>
        <dbReference type="Pfam" id="PF19187"/>
    </source>
</evidence>
<evidence type="ECO:0000313" key="4">
    <source>
        <dbReference type="EMBL" id="QPZ39908.1"/>
    </source>
</evidence>
<keyword evidence="5" id="KW-1185">Reference proteome</keyword>
<dbReference type="PANTHER" id="PTHR34580:SF1">
    <property type="entry name" value="PROTEIN PAFC"/>
    <property type="match status" value="1"/>
</dbReference>
<name>A0ABX6YM38_9MICO</name>
<dbReference type="InterPro" id="IPR028349">
    <property type="entry name" value="PafC-like"/>
</dbReference>
<dbReference type="PROSITE" id="PS52050">
    <property type="entry name" value="WYL"/>
    <property type="match status" value="1"/>
</dbReference>
<sequence>MNARTPGARDKLAFLLSLVPYLLDRRHSTVAEAAAHFDVTEEHVRQSVRLIAVSGVPGDSTQYQHNDLFDIDWDSFEERDEIIITHLVAIDDSPRFSAREAAALIAGLQYLSAIPEQADRDVIGAVMAKLTRGASGAPLQVAVEEGVADNTLSDIRSAVSAERQIEFTYINSRDERERRRVDPLRIDSLDQNWYVRAWCHLRGGVRTFRLDRMSDVAIIDAEITHRAGDVTLPDTLFQASDNDVSVIVDLSKDAVPLIDEYIASTTANADPGRVTATLRLAHMANLGRLIVGLPGNARVIEPAEAREQISRWASRALSRYENDSASTQGSANEHAVE</sequence>
<dbReference type="RefSeq" id="WP_166989743.1">
    <property type="nucleotide sequence ID" value="NZ_CP061169.1"/>
</dbReference>
<dbReference type="PIRSF" id="PIRSF016838">
    <property type="entry name" value="PafC"/>
    <property type="match status" value="1"/>
</dbReference>
<feature type="domain" description="PafC HTH" evidence="2">
    <location>
        <begin position="10"/>
        <end position="132"/>
    </location>
</feature>
<dbReference type="PANTHER" id="PTHR34580">
    <property type="match status" value="1"/>
</dbReference>
<dbReference type="InterPro" id="IPR051534">
    <property type="entry name" value="CBASS_pafABC_assoc_protein"/>
</dbReference>
<dbReference type="EMBL" id="CP061169">
    <property type="protein sequence ID" value="QPZ39908.1"/>
    <property type="molecule type" value="Genomic_DNA"/>
</dbReference>
<dbReference type="InterPro" id="IPR026881">
    <property type="entry name" value="WYL_dom"/>
</dbReference>